<dbReference type="RefSeq" id="WP_095504166.1">
    <property type="nucleotide sequence ID" value="NZ_BSNC01000005.1"/>
</dbReference>
<gene>
    <name evidence="2" type="ORF">GCM10007895_21580</name>
</gene>
<keyword evidence="1" id="KW-0732">Signal</keyword>
<dbReference type="Proteomes" id="UP001161422">
    <property type="component" value="Unassembled WGS sequence"/>
</dbReference>
<name>A0AA37W1V0_9GAMM</name>
<sequence length="305" mass="34266">MKCRAFTPAFIVFGALATVPAQADEAAIEPESRWSPDIRLSLGRNDNIGNAELKRDIVDDNFATLSAGLSYRWPITPLQTLSIRGFAEAQRVEAVKDLSRYSGGAEISYRFRFNPMPTSWSITANLFAQVDDYQTHRQRDGQMYTGQLIADKPISDVWSASVGLEYRHRDAHSDVWDLRRTRGFVSSRYEFVPTWSISGTYSYIDGDVASTTRAIFPDGTPADDIFKLVQAADAIEIDQAFTAAFDGIWIGYRLPAKTHTLKLGVDKRFANKLVLDLSAMRVIANARGGNKYRNWIFGLSLQKRF</sequence>
<keyword evidence="3" id="KW-1185">Reference proteome</keyword>
<protein>
    <submittedName>
        <fullName evidence="2">Uncharacterized protein</fullName>
    </submittedName>
</protein>
<comment type="caution">
    <text evidence="2">The sequence shown here is derived from an EMBL/GenBank/DDBJ whole genome shotgun (WGS) entry which is preliminary data.</text>
</comment>
<dbReference type="SUPFAM" id="SSF56935">
    <property type="entry name" value="Porins"/>
    <property type="match status" value="1"/>
</dbReference>
<dbReference type="AlphaFoldDB" id="A0AA37W1V0"/>
<feature type="chain" id="PRO_5041421551" evidence="1">
    <location>
        <begin position="24"/>
        <end position="305"/>
    </location>
</feature>
<accession>A0AA37W1V0</accession>
<organism evidence="2 3">
    <name type="scientific">Paraferrimonas sedimenticola</name>
    <dbReference type="NCBI Taxonomy" id="375674"/>
    <lineage>
        <taxon>Bacteria</taxon>
        <taxon>Pseudomonadati</taxon>
        <taxon>Pseudomonadota</taxon>
        <taxon>Gammaproteobacteria</taxon>
        <taxon>Alteromonadales</taxon>
        <taxon>Ferrimonadaceae</taxon>
        <taxon>Paraferrimonas</taxon>
    </lineage>
</organism>
<dbReference type="EMBL" id="BSNC01000005">
    <property type="protein sequence ID" value="GLP96852.1"/>
    <property type="molecule type" value="Genomic_DNA"/>
</dbReference>
<evidence type="ECO:0000256" key="1">
    <source>
        <dbReference type="SAM" id="SignalP"/>
    </source>
</evidence>
<evidence type="ECO:0000313" key="3">
    <source>
        <dbReference type="Proteomes" id="UP001161422"/>
    </source>
</evidence>
<reference evidence="2" key="2">
    <citation type="submission" date="2023-01" db="EMBL/GenBank/DDBJ databases">
        <title>Draft genome sequence of Paraferrimonas sedimenticola strain NBRC 101628.</title>
        <authorList>
            <person name="Sun Q."/>
            <person name="Mori K."/>
        </authorList>
    </citation>
    <scope>NUCLEOTIDE SEQUENCE</scope>
    <source>
        <strain evidence="2">NBRC 101628</strain>
    </source>
</reference>
<proteinExistence type="predicted"/>
<reference evidence="2" key="1">
    <citation type="journal article" date="2014" name="Int. J. Syst. Evol. Microbiol.">
        <title>Complete genome sequence of Corynebacterium casei LMG S-19264T (=DSM 44701T), isolated from a smear-ripened cheese.</title>
        <authorList>
            <consortium name="US DOE Joint Genome Institute (JGI-PGF)"/>
            <person name="Walter F."/>
            <person name="Albersmeier A."/>
            <person name="Kalinowski J."/>
            <person name="Ruckert C."/>
        </authorList>
    </citation>
    <scope>NUCLEOTIDE SEQUENCE</scope>
    <source>
        <strain evidence="2">NBRC 101628</strain>
    </source>
</reference>
<evidence type="ECO:0000313" key="2">
    <source>
        <dbReference type="EMBL" id="GLP96852.1"/>
    </source>
</evidence>
<feature type="signal peptide" evidence="1">
    <location>
        <begin position="1"/>
        <end position="23"/>
    </location>
</feature>